<dbReference type="SUPFAM" id="SSF52540">
    <property type="entry name" value="P-loop containing nucleoside triphosphate hydrolases"/>
    <property type="match status" value="1"/>
</dbReference>
<name>F4KXH9_HALH1</name>
<feature type="domain" description="ATPase" evidence="1">
    <location>
        <begin position="7"/>
        <end position="216"/>
    </location>
</feature>
<reference key="2">
    <citation type="submission" date="2011-04" db="EMBL/GenBank/DDBJ databases">
        <title>Complete sequence of chromosome of Haliscomenobacter hydrossis DSM 1100.</title>
        <authorList>
            <consortium name="US DOE Joint Genome Institute (JGI-PGF)"/>
            <person name="Lucas S."/>
            <person name="Han J."/>
            <person name="Lapidus A."/>
            <person name="Bruce D."/>
            <person name="Goodwin L."/>
            <person name="Pitluck S."/>
            <person name="Peters L."/>
            <person name="Kyrpides N."/>
            <person name="Mavromatis K."/>
            <person name="Ivanova N."/>
            <person name="Ovchinnikova G."/>
            <person name="Pagani I."/>
            <person name="Daligault H."/>
            <person name="Detter J.C."/>
            <person name="Han C."/>
            <person name="Land M."/>
            <person name="Hauser L."/>
            <person name="Markowitz V."/>
            <person name="Cheng J.-F."/>
            <person name="Hugenholtz P."/>
            <person name="Woyke T."/>
            <person name="Wu D."/>
            <person name="Verbarg S."/>
            <person name="Frueling A."/>
            <person name="Brambilla E."/>
            <person name="Klenk H.-P."/>
            <person name="Eisen J.A."/>
        </authorList>
    </citation>
    <scope>NUCLEOTIDE SEQUENCE</scope>
    <source>
        <strain>DSM 1100</strain>
    </source>
</reference>
<dbReference type="InterPro" id="IPR011579">
    <property type="entry name" value="ATPase_dom"/>
</dbReference>
<gene>
    <name evidence="2" type="ordered locus">Halhy_2477</name>
</gene>
<dbReference type="Proteomes" id="UP000008461">
    <property type="component" value="Chromosome"/>
</dbReference>
<proteinExistence type="predicted"/>
<protein>
    <submittedName>
        <fullName evidence="2">ATPase</fullName>
    </submittedName>
</protein>
<reference evidence="2 3" key="1">
    <citation type="journal article" date="2011" name="Stand. Genomic Sci.">
        <title>Complete genome sequence of Haliscomenobacter hydrossis type strain (O).</title>
        <authorList>
            <consortium name="US DOE Joint Genome Institute (JGI-PGF)"/>
            <person name="Daligault H."/>
            <person name="Lapidus A."/>
            <person name="Zeytun A."/>
            <person name="Nolan M."/>
            <person name="Lucas S."/>
            <person name="Del Rio T.G."/>
            <person name="Tice H."/>
            <person name="Cheng J.F."/>
            <person name="Tapia R."/>
            <person name="Han C."/>
            <person name="Goodwin L."/>
            <person name="Pitluck S."/>
            <person name="Liolios K."/>
            <person name="Pagani I."/>
            <person name="Ivanova N."/>
            <person name="Huntemann M."/>
            <person name="Mavromatis K."/>
            <person name="Mikhailova N."/>
            <person name="Pati A."/>
            <person name="Chen A."/>
            <person name="Palaniappan K."/>
            <person name="Land M."/>
            <person name="Hauser L."/>
            <person name="Brambilla E.M."/>
            <person name="Rohde M."/>
            <person name="Verbarg S."/>
            <person name="Goker M."/>
            <person name="Bristow J."/>
            <person name="Eisen J.A."/>
            <person name="Markowitz V."/>
            <person name="Hugenholtz P."/>
            <person name="Kyrpides N.C."/>
            <person name="Klenk H.P."/>
            <person name="Woyke T."/>
        </authorList>
    </citation>
    <scope>NUCLEOTIDE SEQUENCE [LARGE SCALE GENOMIC DNA]</scope>
    <source>
        <strain evidence="3">ATCC 27775 / DSM 1100 / LMG 10767 / O</strain>
    </source>
</reference>
<dbReference type="RefSeq" id="WP_013764899.1">
    <property type="nucleotide sequence ID" value="NC_015510.1"/>
</dbReference>
<dbReference type="InterPro" id="IPR027417">
    <property type="entry name" value="P-loop_NTPase"/>
</dbReference>
<dbReference type="AlphaFoldDB" id="F4KXH9"/>
<dbReference type="PANTHER" id="PTHR34704:SF1">
    <property type="entry name" value="ATPASE"/>
    <property type="match status" value="1"/>
</dbReference>
<dbReference type="PANTHER" id="PTHR34704">
    <property type="entry name" value="ATPASE"/>
    <property type="match status" value="1"/>
</dbReference>
<organism evidence="2 3">
    <name type="scientific">Haliscomenobacter hydrossis (strain ATCC 27775 / DSM 1100 / LMG 10767 / O)</name>
    <dbReference type="NCBI Taxonomy" id="760192"/>
    <lineage>
        <taxon>Bacteria</taxon>
        <taxon>Pseudomonadati</taxon>
        <taxon>Bacteroidota</taxon>
        <taxon>Saprospiria</taxon>
        <taxon>Saprospirales</taxon>
        <taxon>Haliscomenobacteraceae</taxon>
        <taxon>Haliscomenobacter</taxon>
    </lineage>
</organism>
<dbReference type="KEGG" id="hhy:Halhy_2477"/>
<evidence type="ECO:0000313" key="2">
    <source>
        <dbReference type="EMBL" id="AEE50350.1"/>
    </source>
</evidence>
<dbReference type="Gene3D" id="3.40.50.300">
    <property type="entry name" value="P-loop containing nucleotide triphosphate hydrolases"/>
    <property type="match status" value="1"/>
</dbReference>
<dbReference type="HOGENOM" id="CLU_041137_2_0_10"/>
<dbReference type="Pfam" id="PF01637">
    <property type="entry name" value="ATPase_2"/>
    <property type="match status" value="1"/>
</dbReference>
<dbReference type="GO" id="GO:0005524">
    <property type="term" value="F:ATP binding"/>
    <property type="evidence" value="ECO:0007669"/>
    <property type="project" value="InterPro"/>
</dbReference>
<evidence type="ECO:0000313" key="3">
    <source>
        <dbReference type="Proteomes" id="UP000008461"/>
    </source>
</evidence>
<dbReference type="STRING" id="760192.Halhy_2477"/>
<sequence>MQQLIGRIEEQKSLKNLLQSPEAELVAITGRRRVGKTFLVTQCYQAQIVFDLVGIQDGALNVQLQNFADQFSAYSQSEHPISTPHSWAEAFKILRIFLQKRLSSTEKKVVFFDELPWLATQKSSFLQAFGYFWNSWASRQNLIIVICGSAASWMIQRVVNDTGGLHNRITKRLHLEPFTLSETEAYLKTRHHSFSRYQITELYMAMGGIPHYLKELNSAYSIVQNIDRICFAKQGLLSDEFNRLYFSLFTHAERHIQVVRTLASKKQGMTRSELAQQAKLEANGGLTKVLNDLIQSGFVAEYYPFDKKKKEKIYRVCDEYSLFYLQFVEQNRFQGGNIWQHLSQTAGYKTWTGYAFENICLKHIERIKQAMSIAGIYSRAASFYKKSTNTEQGLQIDLVLERNDHTINLFEVKFYNQVFTLSKEYADHLRQVMGRFQELTATKKHVAWVLISTFGLVENMHSRGLVSQALSLDDLF</sequence>
<dbReference type="EMBL" id="CP002691">
    <property type="protein sequence ID" value="AEE50350.1"/>
    <property type="molecule type" value="Genomic_DNA"/>
</dbReference>
<evidence type="ECO:0000259" key="1">
    <source>
        <dbReference type="Pfam" id="PF01637"/>
    </source>
</evidence>
<keyword evidence="3" id="KW-1185">Reference proteome</keyword>
<dbReference type="eggNOG" id="COG1672">
    <property type="taxonomic scope" value="Bacteria"/>
</dbReference>
<accession>F4KXH9</accession>
<dbReference type="OrthoDB" id="9813134at2"/>